<organism evidence="1 2">
    <name type="scientific">Tanacetum coccineum</name>
    <dbReference type="NCBI Taxonomy" id="301880"/>
    <lineage>
        <taxon>Eukaryota</taxon>
        <taxon>Viridiplantae</taxon>
        <taxon>Streptophyta</taxon>
        <taxon>Embryophyta</taxon>
        <taxon>Tracheophyta</taxon>
        <taxon>Spermatophyta</taxon>
        <taxon>Magnoliopsida</taxon>
        <taxon>eudicotyledons</taxon>
        <taxon>Gunneridae</taxon>
        <taxon>Pentapetalae</taxon>
        <taxon>asterids</taxon>
        <taxon>campanulids</taxon>
        <taxon>Asterales</taxon>
        <taxon>Asteraceae</taxon>
        <taxon>Asteroideae</taxon>
        <taxon>Anthemideae</taxon>
        <taxon>Anthemidinae</taxon>
        <taxon>Tanacetum</taxon>
    </lineage>
</organism>
<name>A0ABQ5B701_9ASTR</name>
<accession>A0ABQ5B701</accession>
<dbReference type="Proteomes" id="UP001151760">
    <property type="component" value="Unassembled WGS sequence"/>
</dbReference>
<protein>
    <submittedName>
        <fullName evidence="1">Uncharacterized protein</fullName>
    </submittedName>
</protein>
<keyword evidence="2" id="KW-1185">Reference proteome</keyword>
<proteinExistence type="predicted"/>
<gene>
    <name evidence="1" type="ORF">Tco_0857713</name>
</gene>
<reference evidence="1" key="2">
    <citation type="submission" date="2022-01" db="EMBL/GenBank/DDBJ databases">
        <authorList>
            <person name="Yamashiro T."/>
            <person name="Shiraishi A."/>
            <person name="Satake H."/>
            <person name="Nakayama K."/>
        </authorList>
    </citation>
    <scope>NUCLEOTIDE SEQUENCE</scope>
</reference>
<comment type="caution">
    <text evidence="1">The sequence shown here is derived from an EMBL/GenBank/DDBJ whole genome shotgun (WGS) entry which is preliminary data.</text>
</comment>
<evidence type="ECO:0000313" key="1">
    <source>
        <dbReference type="EMBL" id="GJT10671.1"/>
    </source>
</evidence>
<sequence>MSLVNQDLFYLKYGNSGKRKHIPSPHKIHVVPFPKNDLEELNTRWITSEGNRRKEITLMKSTLMANGEYSEFSESDYKYLYKNDIEDMYLMCINRKIKDYRQTGLLSKKEKRVMDIKEIPKFYDATLKRVLEKVKKFNLDVKHGYADPKLKNEDVEYMRFYEEYIIDHLRHRDQVRRWKSYVIGRPLEQRNERPE</sequence>
<evidence type="ECO:0000313" key="2">
    <source>
        <dbReference type="Proteomes" id="UP001151760"/>
    </source>
</evidence>
<reference evidence="1" key="1">
    <citation type="journal article" date="2022" name="Int. J. Mol. Sci.">
        <title>Draft Genome of Tanacetum Coccineum: Genomic Comparison of Closely Related Tanacetum-Family Plants.</title>
        <authorList>
            <person name="Yamashiro T."/>
            <person name="Shiraishi A."/>
            <person name="Nakayama K."/>
            <person name="Satake H."/>
        </authorList>
    </citation>
    <scope>NUCLEOTIDE SEQUENCE</scope>
</reference>
<dbReference type="EMBL" id="BQNB010013006">
    <property type="protein sequence ID" value="GJT10671.1"/>
    <property type="molecule type" value="Genomic_DNA"/>
</dbReference>